<dbReference type="InterPro" id="IPR010359">
    <property type="entry name" value="IrrE_HExxH"/>
</dbReference>
<dbReference type="Pfam" id="PF06114">
    <property type="entry name" value="Peptidase_M78"/>
    <property type="match status" value="1"/>
</dbReference>
<sequence>MTDAKKPMAEANRISSMLNMVLGVERFPVKVDELALEYSRQCFADSPIDKVLGEDLDGIDGLLKANKARSKWLVLYNSATPSEGRKRFTIAHEFGHYILHRHQQDLFECGDGDIETGDNNERDIEAEADLFASTLLMPLDDFRRQVDGQPISFDLLGHCADRYGVSLTAAALRWTEIAPKRAVLVASRDDHMLWAKSNKAALRSGAYFPTRKNTIELPHDALAHSYNAFDGADTRTGRAQSWFARETASMPITEMTRVASQYDYTLTLLLLPEAEWQGARHDDEEPEEDTYDRLIRNGQHPVRK</sequence>
<accession>A0A8D3Y395</accession>
<dbReference type="RefSeq" id="WP_043221777.1">
    <property type="nucleotide sequence ID" value="NZ_CP007511.1"/>
</dbReference>
<evidence type="ECO:0000313" key="5">
    <source>
        <dbReference type="Proteomes" id="UP000031271"/>
    </source>
</evidence>
<dbReference type="Gene3D" id="1.10.10.2910">
    <property type="match status" value="1"/>
</dbReference>
<dbReference type="AlphaFoldDB" id="A0A8D3Y395"/>
<dbReference type="InterPro" id="IPR052345">
    <property type="entry name" value="Rad_response_metalloprotease"/>
</dbReference>
<dbReference type="EMBL" id="CP007511">
    <property type="protein sequence ID" value="AJE16545.1"/>
    <property type="molecule type" value="Genomic_DNA"/>
</dbReference>
<reference evidence="5" key="1">
    <citation type="submission" date="2014-03" db="EMBL/GenBank/DDBJ databases">
        <title>Complete genome of Pseudomonas balearica DSM 6083T, a sewage water isolate from an enrichment with 2-methylnaphthalene.</title>
        <authorList>
            <person name="Salva-Serra F."/>
            <person name="Jaen-Luchoro D."/>
            <person name="Busquets A."/>
            <person name="Pena A."/>
            <person name="Gomila M."/>
            <person name="Bosch R."/>
            <person name="Nogales B."/>
            <person name="Garcia-Valdes E."/>
            <person name="Lalucat J."/>
            <person name="Bennasar A."/>
        </authorList>
    </citation>
    <scope>NUCLEOTIDE SEQUENCE [LARGE SCALE GENOMIC DNA]</scope>
    <source>
        <strain evidence="5">DSM 6083</strain>
    </source>
</reference>
<dbReference type="PANTHER" id="PTHR43236">
    <property type="entry name" value="ANTITOXIN HIGA1"/>
    <property type="match status" value="1"/>
</dbReference>
<evidence type="ECO:0000313" key="6">
    <source>
        <dbReference type="Proteomes" id="UP000182276"/>
    </source>
</evidence>
<evidence type="ECO:0000259" key="2">
    <source>
        <dbReference type="Pfam" id="PF06114"/>
    </source>
</evidence>
<dbReference type="KEGG" id="pbm:CL52_16410"/>
<reference evidence="3 5" key="3">
    <citation type="journal article" name="Genome Announc.">
        <title>Complete Genome Sequence of Pseudomonas balearica DSM 6083T.</title>
        <authorList>
            <person name="Bennasar-Figueras A."/>
            <person name="Salva-Serra F."/>
            <person name="Jaen-Luchoro D."/>
            <person name="Segui C."/>
            <person name="Aliaga F."/>
            <person name="Busquets A."/>
            <person name="Gomila M."/>
            <person name="Moore E.R."/>
            <person name="Lalucat J."/>
        </authorList>
    </citation>
    <scope>NUCLEOTIDE SEQUENCE [LARGE SCALE GENOMIC DNA]</scope>
    <source>
        <strain evidence="5">DSM 6083</strain>
        <strain evidence="3">DSM6083</strain>
    </source>
</reference>
<dbReference type="Proteomes" id="UP000031271">
    <property type="component" value="Chromosome"/>
</dbReference>
<dbReference type="Proteomes" id="UP000182276">
    <property type="component" value="Unassembled WGS sequence"/>
</dbReference>
<evidence type="ECO:0000313" key="4">
    <source>
        <dbReference type="EMBL" id="SDM80032.1"/>
    </source>
</evidence>
<feature type="region of interest" description="Disordered" evidence="1">
    <location>
        <begin position="277"/>
        <end position="304"/>
    </location>
</feature>
<keyword evidence="6" id="KW-1185">Reference proteome</keyword>
<proteinExistence type="predicted"/>
<gene>
    <name evidence="3" type="ORF">CL52_16410</name>
    <name evidence="4" type="ORF">SAMN05660875_10963</name>
</gene>
<feature type="domain" description="IrrE N-terminal-like" evidence="2">
    <location>
        <begin position="54"/>
        <end position="174"/>
    </location>
</feature>
<name>A0A8D3Y395_9GAMM</name>
<protein>
    <recommendedName>
        <fullName evidence="2">IrrE N-terminal-like domain-containing protein</fullName>
    </recommendedName>
</protein>
<evidence type="ECO:0000256" key="1">
    <source>
        <dbReference type="SAM" id="MobiDB-lite"/>
    </source>
</evidence>
<organism evidence="3 5">
    <name type="scientific">Stutzerimonas balearica DSM 6083</name>
    <dbReference type="NCBI Taxonomy" id="1123016"/>
    <lineage>
        <taxon>Bacteria</taxon>
        <taxon>Pseudomonadati</taxon>
        <taxon>Pseudomonadota</taxon>
        <taxon>Gammaproteobacteria</taxon>
        <taxon>Pseudomonadales</taxon>
        <taxon>Pseudomonadaceae</taxon>
        <taxon>Stutzerimonas</taxon>
    </lineage>
</organism>
<dbReference type="GeneID" id="77261474"/>
<evidence type="ECO:0000313" key="3">
    <source>
        <dbReference type="EMBL" id="AJE16545.1"/>
    </source>
</evidence>
<dbReference type="PANTHER" id="PTHR43236:SF2">
    <property type="entry name" value="BLL0069 PROTEIN"/>
    <property type="match status" value="1"/>
</dbReference>
<dbReference type="EMBL" id="FNHO01000009">
    <property type="protein sequence ID" value="SDM80032.1"/>
    <property type="molecule type" value="Genomic_DNA"/>
</dbReference>
<reference evidence="4 6" key="2">
    <citation type="submission" date="2016-10" db="EMBL/GenBank/DDBJ databases">
        <authorList>
            <person name="Varghese N."/>
            <person name="Submissions S."/>
        </authorList>
    </citation>
    <scope>NUCLEOTIDE SEQUENCE [LARGE SCALE GENOMIC DNA]</scope>
    <source>
        <strain evidence="4 6">DSM 6083</strain>
    </source>
</reference>